<sequence>MENENIFILRLSDSPTHTSLWDNTNESNDNESESCQREKFPRESIQRLDREKISIEQSFQCGIVQCHRVENGFPVIGSWDSLETLPISRVDPVALSGSECLLEINVSEIHKRGCPNKEKGSHKGTTHRLVFKTCTTNLNESVSQSSNHSLNMRSSQKSFRLNEPAYFGQTLLENRSRVNMTPVLHQYKVEGMSFCIPGSFEKAHLDCLSQEINYKDFMGNILSLKRIIEETSSAVKASKSEKSFLTNYPVNRAMQAIASLMMPPISLSSARSFFLP</sequence>
<feature type="region of interest" description="Disordered" evidence="1">
    <location>
        <begin position="18"/>
        <end position="41"/>
    </location>
</feature>
<keyword evidence="3" id="KW-1185">Reference proteome</keyword>
<evidence type="ECO:0000313" key="2">
    <source>
        <dbReference type="EMBL" id="KAB0799028.1"/>
    </source>
</evidence>
<name>A0A5N4AP86_PHOPY</name>
<gene>
    <name evidence="2" type="ORF">PPYR_06908</name>
</gene>
<reference evidence="2 3" key="1">
    <citation type="journal article" date="2018" name="Elife">
        <title>Firefly genomes illuminate parallel origins of bioluminescence in beetles.</title>
        <authorList>
            <person name="Fallon T.R."/>
            <person name="Lower S.E."/>
            <person name="Chang C.H."/>
            <person name="Bessho-Uehara M."/>
            <person name="Martin G.J."/>
            <person name="Bewick A.J."/>
            <person name="Behringer M."/>
            <person name="Debat H.J."/>
            <person name="Wong I."/>
            <person name="Day J.C."/>
            <person name="Suvorov A."/>
            <person name="Silva C.J."/>
            <person name="Stanger-Hall K.F."/>
            <person name="Hall D.W."/>
            <person name="Schmitz R.J."/>
            <person name="Nelson D.R."/>
            <person name="Lewis S.M."/>
            <person name="Shigenobu S."/>
            <person name="Bybee S.M."/>
            <person name="Larracuente A.M."/>
            <person name="Oba Y."/>
            <person name="Weng J.K."/>
        </authorList>
    </citation>
    <scope>NUCLEOTIDE SEQUENCE [LARGE SCALE GENOMIC DNA]</scope>
    <source>
        <strain evidence="2">1611_PpyrPB1</strain>
        <tissue evidence="2">Whole body</tissue>
    </source>
</reference>
<evidence type="ECO:0000313" key="3">
    <source>
        <dbReference type="Proteomes" id="UP000327044"/>
    </source>
</evidence>
<accession>A0A5N4AP86</accession>
<dbReference type="InParanoid" id="A0A5N4AP86"/>
<dbReference type="EMBL" id="VVIM01000005">
    <property type="protein sequence ID" value="KAB0799028.1"/>
    <property type="molecule type" value="Genomic_DNA"/>
</dbReference>
<protein>
    <submittedName>
        <fullName evidence="2">Uncharacterized protein</fullName>
    </submittedName>
</protein>
<dbReference type="Proteomes" id="UP000327044">
    <property type="component" value="Unassembled WGS sequence"/>
</dbReference>
<dbReference type="AlphaFoldDB" id="A0A5N4AP86"/>
<organism evidence="2 3">
    <name type="scientific">Photinus pyralis</name>
    <name type="common">Common eastern firefly</name>
    <name type="synonym">Lampyris pyralis</name>
    <dbReference type="NCBI Taxonomy" id="7054"/>
    <lineage>
        <taxon>Eukaryota</taxon>
        <taxon>Metazoa</taxon>
        <taxon>Ecdysozoa</taxon>
        <taxon>Arthropoda</taxon>
        <taxon>Hexapoda</taxon>
        <taxon>Insecta</taxon>
        <taxon>Pterygota</taxon>
        <taxon>Neoptera</taxon>
        <taxon>Endopterygota</taxon>
        <taxon>Coleoptera</taxon>
        <taxon>Polyphaga</taxon>
        <taxon>Elateriformia</taxon>
        <taxon>Elateroidea</taxon>
        <taxon>Lampyridae</taxon>
        <taxon>Lampyrinae</taxon>
        <taxon>Photinus</taxon>
    </lineage>
</organism>
<evidence type="ECO:0000256" key="1">
    <source>
        <dbReference type="SAM" id="MobiDB-lite"/>
    </source>
</evidence>
<comment type="caution">
    <text evidence="2">The sequence shown here is derived from an EMBL/GenBank/DDBJ whole genome shotgun (WGS) entry which is preliminary data.</text>
</comment>
<proteinExistence type="predicted"/>